<feature type="domain" description="Peptidase S1" evidence="3">
    <location>
        <begin position="37"/>
        <end position="293"/>
    </location>
</feature>
<reference evidence="4" key="2">
    <citation type="submission" date="2025-05" db="UniProtKB">
        <authorList>
            <consortium name="EnsemblMetazoa"/>
        </authorList>
    </citation>
    <scope>IDENTIFICATION</scope>
    <source>
        <strain evidence="4">Foshan</strain>
    </source>
</reference>
<keyword evidence="5" id="KW-1185">Reference proteome</keyword>
<name>A0ABM1ZFD1_AEDAL</name>
<comment type="similarity">
    <text evidence="1">Belongs to the peptidase S1 family. CLIP subfamily.</text>
</comment>
<feature type="domain" description="Peptidase S1" evidence="3">
    <location>
        <begin position="321"/>
        <end position="563"/>
    </location>
</feature>
<evidence type="ECO:0000256" key="1">
    <source>
        <dbReference type="ARBA" id="ARBA00024195"/>
    </source>
</evidence>
<reference evidence="5" key="1">
    <citation type="journal article" date="2015" name="Proc. Natl. Acad. Sci. U.S.A.">
        <title>Genome sequence of the Asian Tiger mosquito, Aedes albopictus, reveals insights into its biology, genetics, and evolution.</title>
        <authorList>
            <person name="Chen X.G."/>
            <person name="Jiang X."/>
            <person name="Gu J."/>
            <person name="Xu M."/>
            <person name="Wu Y."/>
            <person name="Deng Y."/>
            <person name="Zhang C."/>
            <person name="Bonizzoni M."/>
            <person name="Dermauw W."/>
            <person name="Vontas J."/>
            <person name="Armbruster P."/>
            <person name="Huang X."/>
            <person name="Yang Y."/>
            <person name="Zhang H."/>
            <person name="He W."/>
            <person name="Peng H."/>
            <person name="Liu Y."/>
            <person name="Wu K."/>
            <person name="Chen J."/>
            <person name="Lirakis M."/>
            <person name="Topalis P."/>
            <person name="Van Leeuwen T."/>
            <person name="Hall A.B."/>
            <person name="Jiang X."/>
            <person name="Thorpe C."/>
            <person name="Mueller R.L."/>
            <person name="Sun C."/>
            <person name="Waterhouse R.M."/>
            <person name="Yan G."/>
            <person name="Tu Z.J."/>
            <person name="Fang X."/>
            <person name="James A.A."/>
        </authorList>
    </citation>
    <scope>NUCLEOTIDE SEQUENCE [LARGE SCALE GENOMIC DNA]</scope>
    <source>
        <strain evidence="5">Foshan</strain>
    </source>
</reference>
<dbReference type="InterPro" id="IPR001314">
    <property type="entry name" value="Peptidase_S1A"/>
</dbReference>
<dbReference type="InterPro" id="IPR018114">
    <property type="entry name" value="TRYPSIN_HIS"/>
</dbReference>
<protein>
    <recommendedName>
        <fullName evidence="3">Peptidase S1 domain-containing protein</fullName>
    </recommendedName>
</protein>
<feature type="signal peptide" evidence="2">
    <location>
        <begin position="1"/>
        <end position="16"/>
    </location>
</feature>
<accession>A0ABM1ZFD1</accession>
<evidence type="ECO:0000259" key="3">
    <source>
        <dbReference type="PROSITE" id="PS50240"/>
    </source>
</evidence>
<dbReference type="InterPro" id="IPR043504">
    <property type="entry name" value="Peptidase_S1_PA_chymotrypsin"/>
</dbReference>
<evidence type="ECO:0000256" key="2">
    <source>
        <dbReference type="SAM" id="SignalP"/>
    </source>
</evidence>
<dbReference type="PROSITE" id="PS50240">
    <property type="entry name" value="TRYPSIN_DOM"/>
    <property type="match status" value="3"/>
</dbReference>
<evidence type="ECO:0000313" key="4">
    <source>
        <dbReference type="EnsemblMetazoa" id="AALFPA23_017930.P26291"/>
    </source>
</evidence>
<dbReference type="PRINTS" id="PR00722">
    <property type="entry name" value="CHYMOTRYPSIN"/>
</dbReference>
<dbReference type="PANTHER" id="PTHR24260:SF143">
    <property type="entry name" value="SERINE PROTEASE GD-LIKE PROTEIN"/>
    <property type="match status" value="1"/>
</dbReference>
<dbReference type="SUPFAM" id="SSF50494">
    <property type="entry name" value="Trypsin-like serine proteases"/>
    <property type="match status" value="3"/>
</dbReference>
<dbReference type="PROSITE" id="PS00134">
    <property type="entry name" value="TRYPSIN_HIS"/>
    <property type="match status" value="1"/>
</dbReference>
<feature type="domain" description="Peptidase S1" evidence="3">
    <location>
        <begin position="589"/>
        <end position="867"/>
    </location>
</feature>
<dbReference type="InterPro" id="IPR051333">
    <property type="entry name" value="CLIP_Serine_Protease"/>
</dbReference>
<keyword evidence="2" id="KW-0732">Signal</keyword>
<dbReference type="InterPro" id="IPR009003">
    <property type="entry name" value="Peptidase_S1_PA"/>
</dbReference>
<dbReference type="Pfam" id="PF00089">
    <property type="entry name" value="Trypsin"/>
    <property type="match status" value="3"/>
</dbReference>
<dbReference type="GeneID" id="109414919"/>
<dbReference type="SMART" id="SM00020">
    <property type="entry name" value="Tryp_SPc"/>
    <property type="match status" value="1"/>
</dbReference>
<dbReference type="Proteomes" id="UP000069940">
    <property type="component" value="Unassembled WGS sequence"/>
</dbReference>
<feature type="chain" id="PRO_5046450805" description="Peptidase S1 domain-containing protein" evidence="2">
    <location>
        <begin position="17"/>
        <end position="958"/>
    </location>
</feature>
<dbReference type="CDD" id="cd00190">
    <property type="entry name" value="Tryp_SPc"/>
    <property type="match status" value="1"/>
</dbReference>
<dbReference type="Gene3D" id="2.40.10.10">
    <property type="entry name" value="Trypsin-like serine proteases"/>
    <property type="match status" value="3"/>
</dbReference>
<dbReference type="RefSeq" id="XP_062714119.1">
    <property type="nucleotide sequence ID" value="XM_062858135.1"/>
</dbReference>
<sequence length="958" mass="108827">MGHLICLLVLSSLCLSEFVSHQATYQCGIRKHGFLPLIGKGWPVEEGHWPWHTAVFHRLNADDPFKYGCGGTLVNERHVLTAAHCAVRLPSGLSRSSHPAVMYEIELHFGQHNLSKVSDSVVIRDVIKAHVHPEYAKHKNDIAVLVTRLPVEYSDTVIPICLDQNVDRDLQELEGQRSWITGWGRTENGTFSDILQTTSLPVVSYRQCIMDDPVLFAPVLSENDFCAGNKNGTSPGPGDSGGGMYISDGDRWILRGIVSYGKIDNLKVGVNSDKYTVFVNVQPYLPWIKAIFAESEPRRDRGQKRISELECERFQSLAIKRRNGDCLNNRYRYNVILINSDEKPICNGALVEESHVITTCSCVRIRNKGVVYRNAKVRIEAYGIVAISEMICHPNHVHHRKHYDLAIIKLNAAVSLCNTLIPACLANNWTENLYDILVKTLFQTERIGSADHMSLYESDDNRIKPYEACKSLHQHAWFNRSDDQLGELCVNSSDRLMNKKYSKLMDRTSSGALLQTFNRNSCRSTIVGLKIYTERAYESAKPHGIEIYARISYHLDWIENIIWRSEEHIKLPILGLDDKCNSSQHRTQITGKEMSVAIFHRNPETNAFELTCSGALISVKHVLTTARCVVNQTTGGSLPENTFELHFGLNRLSERSVNEQNGRMPFFFRYCDFTFGIILTISINFRHPHRPIKVEISSHDVVDILKIICHPDYDSINFYHDVGVVELATPVELSSRLVPACLANIETENLRDAMLQTTLFKNKNWKTPWPKSSYEYVGTVDECEQAMPSHYQDKLFKPSQTCMINQRFITNKFNGSIVQSLDNRACSFTVIGIGSTAVDNPELSPRTTVGIVHRVAYYLDWIEQIVWEEEFPAQQGWTLLQRVSPKGRRGKMVSRGMIENQQYSGKKALALKVYPAKVQGNGYGAVHDHWMVNRSLEIPQSYQFKKMWKKKSLLTGFV</sequence>
<dbReference type="EnsemblMetazoa" id="AALFPA23_017930.R26291">
    <property type="protein sequence ID" value="AALFPA23_017930.P26291"/>
    <property type="gene ID" value="AALFPA23_017930"/>
</dbReference>
<dbReference type="InterPro" id="IPR001254">
    <property type="entry name" value="Trypsin_dom"/>
</dbReference>
<organism evidence="4 5">
    <name type="scientific">Aedes albopictus</name>
    <name type="common">Asian tiger mosquito</name>
    <name type="synonym">Stegomyia albopicta</name>
    <dbReference type="NCBI Taxonomy" id="7160"/>
    <lineage>
        <taxon>Eukaryota</taxon>
        <taxon>Metazoa</taxon>
        <taxon>Ecdysozoa</taxon>
        <taxon>Arthropoda</taxon>
        <taxon>Hexapoda</taxon>
        <taxon>Insecta</taxon>
        <taxon>Pterygota</taxon>
        <taxon>Neoptera</taxon>
        <taxon>Endopterygota</taxon>
        <taxon>Diptera</taxon>
        <taxon>Nematocera</taxon>
        <taxon>Culicoidea</taxon>
        <taxon>Culicidae</taxon>
        <taxon>Culicinae</taxon>
        <taxon>Aedini</taxon>
        <taxon>Aedes</taxon>
        <taxon>Stegomyia</taxon>
    </lineage>
</organism>
<evidence type="ECO:0000313" key="5">
    <source>
        <dbReference type="Proteomes" id="UP000069940"/>
    </source>
</evidence>
<dbReference type="PANTHER" id="PTHR24260">
    <property type="match status" value="1"/>
</dbReference>
<proteinExistence type="inferred from homology"/>